<feature type="binding site" evidence="2">
    <location>
        <position position="267"/>
    </location>
    <ligand>
        <name>Zn(2+)</name>
        <dbReference type="ChEBI" id="CHEBI:29105"/>
        <note>catalytic</note>
    </ligand>
</feature>
<keyword evidence="1" id="KW-0482">Metalloprotease</keyword>
<protein>
    <recommendedName>
        <fullName evidence="1">Metal-dependent carboxypeptidase</fullName>
        <ecNumber evidence="1">3.4.17.19</ecNumber>
    </recommendedName>
</protein>
<keyword evidence="1 2" id="KW-0479">Metal-binding</keyword>
<dbReference type="GO" id="GO:0006508">
    <property type="term" value="P:proteolysis"/>
    <property type="evidence" value="ECO:0007669"/>
    <property type="project" value="UniProtKB-UniRule"/>
</dbReference>
<dbReference type="Pfam" id="PF02074">
    <property type="entry name" value="Peptidase_M32"/>
    <property type="match status" value="1"/>
</dbReference>
<name>A0A9D9E621_9LACO</name>
<feature type="binding site" evidence="2">
    <location>
        <position position="263"/>
    </location>
    <ligand>
        <name>Zn(2+)</name>
        <dbReference type="ChEBI" id="CHEBI:29105"/>
        <note>catalytic</note>
    </ligand>
</feature>
<keyword evidence="1" id="KW-0378">Hydrolase</keyword>
<dbReference type="PRINTS" id="PR00998">
    <property type="entry name" value="CRBOXYPTASET"/>
</dbReference>
<keyword evidence="1 4" id="KW-0121">Carboxypeptidase</keyword>
<reference evidence="4" key="1">
    <citation type="submission" date="2020-10" db="EMBL/GenBank/DDBJ databases">
        <authorList>
            <person name="Gilroy R."/>
        </authorList>
    </citation>
    <scope>NUCLEOTIDE SEQUENCE</scope>
    <source>
        <strain evidence="4">C6-149</strain>
    </source>
</reference>
<keyword evidence="1" id="KW-0645">Protease</keyword>
<evidence type="ECO:0000256" key="3">
    <source>
        <dbReference type="PIRSR" id="PIRSR006615-2"/>
    </source>
</evidence>
<evidence type="ECO:0000256" key="2">
    <source>
        <dbReference type="PIRSR" id="PIRSR006615-1"/>
    </source>
</evidence>
<comment type="catalytic activity">
    <reaction evidence="1">
        <text>Release of a C-terminal amino acid with broad specificity, except for -Pro.</text>
        <dbReference type="EC" id="3.4.17.19"/>
    </reaction>
</comment>
<comment type="function">
    <text evidence="1">Broad specificity carboxypetidase that releases amino acids sequentially from the C-terminus, including neutral, aromatic, polar and basic residues.</text>
</comment>
<sequence>MTKEEEEFRQLLKEISILDELEQLLDWDSQTHNPEAAAEMRSDVVAYISKLSVDRQTSDKMAELLNKFSKNPDLLSEDGKKIYRRVNREFNIQRKIPNDDAAEYSKLLSKAQAVWVKARRAKDFNIFKPYLKQIIDFNKKFIGLWKTTEQTNYDVLLNHFEPGMTVAKLDPIFATLKQAIKTLMNKLKTGIEPNDQFMHRYVSKVTQEKISRDFITRLSFNYEQGDLDISEHPFTLGLNRNDARITTRYDVHDFQMSLLGTIHEAGHAIYEQNVDPKWARTTLSGGTSMGIHESQSLFNEIMIGRNYYYWIKEYPRLRELTGETFSDIDFETFYRGFNTVHPSLIRTEADPITYILHIIVRYEIEKAIFNDDISLDNLNQIWNEKYEEYLGICPQNDTEGILQDIHWAGGDIGYFPSYALGHLYAAQFLHAMKQDFDVDKALAEGNINLITDWRKDNIFQYGCSKDPNEILMDATGEELNPDYWIQHQNEVYKYVYQLN</sequence>
<dbReference type="InterPro" id="IPR001333">
    <property type="entry name" value="Peptidase_M32_Taq"/>
</dbReference>
<evidence type="ECO:0000313" key="5">
    <source>
        <dbReference type="Proteomes" id="UP000823614"/>
    </source>
</evidence>
<evidence type="ECO:0000256" key="1">
    <source>
        <dbReference type="PIRNR" id="PIRNR006615"/>
    </source>
</evidence>
<dbReference type="Gene3D" id="1.10.1370.30">
    <property type="match status" value="1"/>
</dbReference>
<dbReference type="PANTHER" id="PTHR34217:SF1">
    <property type="entry name" value="CARBOXYPEPTIDASE 1"/>
    <property type="match status" value="1"/>
</dbReference>
<dbReference type="SUPFAM" id="SSF55486">
    <property type="entry name" value="Metalloproteases ('zincins'), catalytic domain"/>
    <property type="match status" value="1"/>
</dbReference>
<gene>
    <name evidence="4" type="ORF">IAA89_00325</name>
</gene>
<proteinExistence type="inferred from homology"/>
<reference evidence="4" key="2">
    <citation type="journal article" date="2021" name="PeerJ">
        <title>Extensive microbial diversity within the chicken gut microbiome revealed by metagenomics and culture.</title>
        <authorList>
            <person name="Gilroy R."/>
            <person name="Ravi A."/>
            <person name="Getino M."/>
            <person name="Pursley I."/>
            <person name="Horton D.L."/>
            <person name="Alikhan N.F."/>
            <person name="Baker D."/>
            <person name="Gharbi K."/>
            <person name="Hall N."/>
            <person name="Watson M."/>
            <person name="Adriaenssens E.M."/>
            <person name="Foster-Nyarko E."/>
            <person name="Jarju S."/>
            <person name="Secka A."/>
            <person name="Antonio M."/>
            <person name="Oren A."/>
            <person name="Chaudhuri R.R."/>
            <person name="La Ragione R."/>
            <person name="Hildebrand F."/>
            <person name="Pallen M.J."/>
        </authorList>
    </citation>
    <scope>NUCLEOTIDE SEQUENCE</scope>
    <source>
        <strain evidence="4">C6-149</strain>
    </source>
</reference>
<comment type="cofactor">
    <cofactor evidence="2">
        <name>Zn(2+)</name>
        <dbReference type="ChEBI" id="CHEBI:29105"/>
    </cofactor>
    <text evidence="2">Binds 1 zinc ion per subunit.</text>
</comment>
<dbReference type="GO" id="GO:0046872">
    <property type="term" value="F:metal ion binding"/>
    <property type="evidence" value="ECO:0007669"/>
    <property type="project" value="UniProtKB-KW"/>
</dbReference>
<dbReference type="PROSITE" id="PS52034">
    <property type="entry name" value="PEPTIDASE_M32"/>
    <property type="match status" value="1"/>
</dbReference>
<organism evidence="4 5">
    <name type="scientific">Candidatus Gallilactobacillus intestinavium</name>
    <dbReference type="NCBI Taxonomy" id="2840838"/>
    <lineage>
        <taxon>Bacteria</taxon>
        <taxon>Bacillati</taxon>
        <taxon>Bacillota</taxon>
        <taxon>Bacilli</taxon>
        <taxon>Lactobacillales</taxon>
        <taxon>Lactobacillaceae</taxon>
        <taxon>Lactobacillaceae incertae sedis</taxon>
        <taxon>Candidatus Gallilactobacillus</taxon>
    </lineage>
</organism>
<dbReference type="AlphaFoldDB" id="A0A9D9E621"/>
<dbReference type="EC" id="3.4.17.19" evidence="1"/>
<evidence type="ECO:0000313" key="4">
    <source>
        <dbReference type="EMBL" id="MBO8440888.1"/>
    </source>
</evidence>
<feature type="active site" description="Proton donor/acceptor" evidence="3">
    <location>
        <position position="264"/>
    </location>
</feature>
<dbReference type="EMBL" id="JADIMP010000007">
    <property type="protein sequence ID" value="MBO8440888.1"/>
    <property type="molecule type" value="Genomic_DNA"/>
</dbReference>
<dbReference type="PANTHER" id="PTHR34217">
    <property type="entry name" value="METAL-DEPENDENT CARBOXYPEPTIDASE"/>
    <property type="match status" value="1"/>
</dbReference>
<dbReference type="PIRSF" id="PIRSF006615">
    <property type="entry name" value="Zn_crbxpep_Taq"/>
    <property type="match status" value="1"/>
</dbReference>
<feature type="binding site" evidence="2">
    <location>
        <position position="293"/>
    </location>
    <ligand>
        <name>Zn(2+)</name>
        <dbReference type="ChEBI" id="CHEBI:29105"/>
        <note>catalytic</note>
    </ligand>
</feature>
<dbReference type="Proteomes" id="UP000823614">
    <property type="component" value="Unassembled WGS sequence"/>
</dbReference>
<comment type="caution">
    <text evidence="4">The sequence shown here is derived from an EMBL/GenBank/DDBJ whole genome shotgun (WGS) entry which is preliminary data.</text>
</comment>
<dbReference type="GO" id="GO:0004181">
    <property type="term" value="F:metallocarboxypeptidase activity"/>
    <property type="evidence" value="ECO:0007669"/>
    <property type="project" value="UniProtKB-UniRule"/>
</dbReference>
<keyword evidence="2" id="KW-0862">Zinc</keyword>
<dbReference type="CDD" id="cd06460">
    <property type="entry name" value="M32_Taq"/>
    <property type="match status" value="1"/>
</dbReference>
<comment type="similarity">
    <text evidence="1">Belongs to the peptidase M32 family.</text>
</comment>
<accession>A0A9D9E621</accession>